<keyword evidence="5 8" id="KW-0812">Transmembrane</keyword>
<evidence type="ECO:0000256" key="1">
    <source>
        <dbReference type="ARBA" id="ARBA00004429"/>
    </source>
</evidence>
<sequence>MFFWPNLRRRLAFLHTLVILAFLLAPLVIMVPISLTSGTMLTLPVPGWSLHWYEVIFTDSRWTVALVNSLIVGVAATALATALGTLAAIGLSWGRFPGQQTMLAIISLPLVLPIVILGVACFSFYASVGLIGSRLSLILAHAGLAAPVVVTTVLASLKGFDRNLMRAGASLGAGPLMSFRRILVPLVAPGILTGALIAFLVSFDEVVIASFITSTEHRTLPRQIFSGVRESISPAIAAAAIVLVLISGILLAFTSYIERRARAHKAGGK</sequence>
<dbReference type="Pfam" id="PF00528">
    <property type="entry name" value="BPD_transp_1"/>
    <property type="match status" value="1"/>
</dbReference>
<evidence type="ECO:0000256" key="8">
    <source>
        <dbReference type="RuleBase" id="RU363032"/>
    </source>
</evidence>
<dbReference type="PROSITE" id="PS50928">
    <property type="entry name" value="ABC_TM1"/>
    <property type="match status" value="1"/>
</dbReference>
<feature type="transmembrane region" description="Helical" evidence="8">
    <location>
        <begin position="62"/>
        <end position="91"/>
    </location>
</feature>
<dbReference type="EMBL" id="SNYW01000006">
    <property type="protein sequence ID" value="TDQ83887.1"/>
    <property type="molecule type" value="Genomic_DNA"/>
</dbReference>
<dbReference type="OrthoDB" id="9782004at2"/>
<keyword evidence="7 8" id="KW-0472">Membrane</keyword>
<evidence type="ECO:0000313" key="10">
    <source>
        <dbReference type="EMBL" id="TDQ83887.1"/>
    </source>
</evidence>
<dbReference type="InterPro" id="IPR000515">
    <property type="entry name" value="MetI-like"/>
</dbReference>
<dbReference type="GO" id="GO:0005886">
    <property type="term" value="C:plasma membrane"/>
    <property type="evidence" value="ECO:0007669"/>
    <property type="project" value="UniProtKB-SubCell"/>
</dbReference>
<feature type="transmembrane region" description="Helical" evidence="8">
    <location>
        <begin position="186"/>
        <end position="212"/>
    </location>
</feature>
<keyword evidence="4" id="KW-0997">Cell inner membrane</keyword>
<feature type="transmembrane region" description="Helical" evidence="8">
    <location>
        <begin position="232"/>
        <end position="253"/>
    </location>
</feature>
<comment type="subcellular location">
    <subcellularLocation>
        <location evidence="1">Cell inner membrane</location>
        <topology evidence="1">Multi-pass membrane protein</topology>
    </subcellularLocation>
    <subcellularLocation>
        <location evidence="8">Cell membrane</location>
        <topology evidence="8">Multi-pass membrane protein</topology>
    </subcellularLocation>
</comment>
<dbReference type="AlphaFoldDB" id="A0A4R6WW37"/>
<evidence type="ECO:0000256" key="2">
    <source>
        <dbReference type="ARBA" id="ARBA00022448"/>
    </source>
</evidence>
<gene>
    <name evidence="10" type="ORF">A8950_0431</name>
</gene>
<dbReference type="PANTHER" id="PTHR43357">
    <property type="entry name" value="INNER MEMBRANE ABC TRANSPORTER PERMEASE PROTEIN YDCV"/>
    <property type="match status" value="1"/>
</dbReference>
<comment type="similarity">
    <text evidence="8">Belongs to the binding-protein-dependent transport system permease family.</text>
</comment>
<evidence type="ECO:0000256" key="6">
    <source>
        <dbReference type="ARBA" id="ARBA00022989"/>
    </source>
</evidence>
<keyword evidence="2 8" id="KW-0813">Transport</keyword>
<evidence type="ECO:0000313" key="11">
    <source>
        <dbReference type="Proteomes" id="UP000295783"/>
    </source>
</evidence>
<proteinExistence type="inferred from homology"/>
<feature type="transmembrane region" description="Helical" evidence="8">
    <location>
        <begin position="103"/>
        <end position="126"/>
    </location>
</feature>
<evidence type="ECO:0000256" key="4">
    <source>
        <dbReference type="ARBA" id="ARBA00022519"/>
    </source>
</evidence>
<reference evidence="10 11" key="1">
    <citation type="submission" date="2019-03" db="EMBL/GenBank/DDBJ databases">
        <title>Genomic Encyclopedia of Type Strains, Phase III (KMG-III): the genomes of soil and plant-associated and newly described type strains.</title>
        <authorList>
            <person name="Whitman W."/>
        </authorList>
    </citation>
    <scope>NUCLEOTIDE SEQUENCE [LARGE SCALE GENOMIC DNA]</scope>
    <source>
        <strain evidence="10 11">CGMCC 1.7660</strain>
    </source>
</reference>
<feature type="domain" description="ABC transmembrane type-1" evidence="9">
    <location>
        <begin position="66"/>
        <end position="254"/>
    </location>
</feature>
<dbReference type="InterPro" id="IPR035906">
    <property type="entry name" value="MetI-like_sf"/>
</dbReference>
<evidence type="ECO:0000256" key="3">
    <source>
        <dbReference type="ARBA" id="ARBA00022475"/>
    </source>
</evidence>
<comment type="caution">
    <text evidence="10">The sequence shown here is derived from an EMBL/GenBank/DDBJ whole genome shotgun (WGS) entry which is preliminary data.</text>
</comment>
<dbReference type="RefSeq" id="WP_133611948.1">
    <property type="nucleotide sequence ID" value="NZ_SNYW01000006.1"/>
</dbReference>
<dbReference type="CDD" id="cd06261">
    <property type="entry name" value="TM_PBP2"/>
    <property type="match status" value="1"/>
</dbReference>
<keyword evidence="6 8" id="KW-1133">Transmembrane helix</keyword>
<dbReference type="SUPFAM" id="SSF161098">
    <property type="entry name" value="MetI-like"/>
    <property type="match status" value="1"/>
</dbReference>
<dbReference type="Gene3D" id="1.10.3720.10">
    <property type="entry name" value="MetI-like"/>
    <property type="match status" value="1"/>
</dbReference>
<accession>A0A4R6WW37</accession>
<evidence type="ECO:0000256" key="5">
    <source>
        <dbReference type="ARBA" id="ARBA00022692"/>
    </source>
</evidence>
<evidence type="ECO:0000259" key="9">
    <source>
        <dbReference type="PROSITE" id="PS50928"/>
    </source>
</evidence>
<organism evidence="10 11">
    <name type="scientific">Dongia mobilis</name>
    <dbReference type="NCBI Taxonomy" id="578943"/>
    <lineage>
        <taxon>Bacteria</taxon>
        <taxon>Pseudomonadati</taxon>
        <taxon>Pseudomonadota</taxon>
        <taxon>Alphaproteobacteria</taxon>
        <taxon>Rhodospirillales</taxon>
        <taxon>Dongiaceae</taxon>
        <taxon>Dongia</taxon>
    </lineage>
</organism>
<dbReference type="GO" id="GO:0055085">
    <property type="term" value="P:transmembrane transport"/>
    <property type="evidence" value="ECO:0007669"/>
    <property type="project" value="InterPro"/>
</dbReference>
<name>A0A4R6WW37_9PROT</name>
<dbReference type="Proteomes" id="UP000295783">
    <property type="component" value="Unassembled WGS sequence"/>
</dbReference>
<protein>
    <submittedName>
        <fullName evidence="10">Putative spermidine/putrescine transport system permease protein</fullName>
    </submittedName>
</protein>
<keyword evidence="3" id="KW-1003">Cell membrane</keyword>
<keyword evidence="11" id="KW-1185">Reference proteome</keyword>
<evidence type="ECO:0000256" key="7">
    <source>
        <dbReference type="ARBA" id="ARBA00023136"/>
    </source>
</evidence>
<feature type="transmembrane region" description="Helical" evidence="8">
    <location>
        <begin position="138"/>
        <end position="157"/>
    </location>
</feature>
<dbReference type="PANTHER" id="PTHR43357:SF4">
    <property type="entry name" value="INNER MEMBRANE ABC TRANSPORTER PERMEASE PROTEIN YDCV"/>
    <property type="match status" value="1"/>
</dbReference>